<accession>X0WAD3</accession>
<reference evidence="1" key="1">
    <citation type="journal article" date="2014" name="Front. Microbiol.">
        <title>High frequency of phylogenetically diverse reductive dehalogenase-homologous genes in deep subseafloor sedimentary metagenomes.</title>
        <authorList>
            <person name="Kawai M."/>
            <person name="Futagami T."/>
            <person name="Toyoda A."/>
            <person name="Takaki Y."/>
            <person name="Nishi S."/>
            <person name="Hori S."/>
            <person name="Arai W."/>
            <person name="Tsubouchi T."/>
            <person name="Morono Y."/>
            <person name="Uchiyama I."/>
            <person name="Ito T."/>
            <person name="Fujiyama A."/>
            <person name="Inagaki F."/>
            <person name="Takami H."/>
        </authorList>
    </citation>
    <scope>NUCLEOTIDE SEQUENCE</scope>
    <source>
        <strain evidence="1">Expedition CK06-06</strain>
    </source>
</reference>
<protein>
    <submittedName>
        <fullName evidence="1">Uncharacterized protein</fullName>
    </submittedName>
</protein>
<comment type="caution">
    <text evidence="1">The sequence shown here is derived from an EMBL/GenBank/DDBJ whole genome shotgun (WGS) entry which is preliminary data.</text>
</comment>
<dbReference type="EMBL" id="BARS01028536">
    <property type="protein sequence ID" value="GAG09621.1"/>
    <property type="molecule type" value="Genomic_DNA"/>
</dbReference>
<name>X0WAD3_9ZZZZ</name>
<gene>
    <name evidence="1" type="ORF">S01H1_44714</name>
</gene>
<dbReference type="AlphaFoldDB" id="X0WAD3"/>
<proteinExistence type="predicted"/>
<feature type="non-terminal residue" evidence="1">
    <location>
        <position position="1"/>
    </location>
</feature>
<organism evidence="1">
    <name type="scientific">marine sediment metagenome</name>
    <dbReference type="NCBI Taxonomy" id="412755"/>
    <lineage>
        <taxon>unclassified sequences</taxon>
        <taxon>metagenomes</taxon>
        <taxon>ecological metagenomes</taxon>
    </lineage>
</organism>
<sequence>TEIISLLVCYFLIRGYLKTEEKTEPSKSKKF</sequence>
<evidence type="ECO:0000313" key="1">
    <source>
        <dbReference type="EMBL" id="GAG09621.1"/>
    </source>
</evidence>